<feature type="compositionally biased region" description="Low complexity" evidence="5">
    <location>
        <begin position="382"/>
        <end position="392"/>
    </location>
</feature>
<evidence type="ECO:0000313" key="7">
    <source>
        <dbReference type="EMBL" id="KAL3785073.1"/>
    </source>
</evidence>
<dbReference type="Gene3D" id="1.10.3730.20">
    <property type="match status" value="1"/>
</dbReference>
<comment type="caution">
    <text evidence="7">The sequence shown here is derived from an EMBL/GenBank/DDBJ whole genome shotgun (WGS) entry which is preliminary data.</text>
</comment>
<keyword evidence="4 6" id="KW-0472">Membrane</keyword>
<keyword evidence="2 6" id="KW-0812">Transmembrane</keyword>
<feature type="region of interest" description="Disordered" evidence="5">
    <location>
        <begin position="50"/>
        <end position="90"/>
    </location>
</feature>
<feature type="transmembrane region" description="Helical" evidence="6">
    <location>
        <begin position="193"/>
        <end position="217"/>
    </location>
</feature>
<proteinExistence type="predicted"/>
<dbReference type="SUPFAM" id="SSF103481">
    <property type="entry name" value="Multidrug resistance efflux transporter EmrE"/>
    <property type="match status" value="1"/>
</dbReference>
<comment type="subcellular location">
    <subcellularLocation>
        <location evidence="1">Membrane</location>
        <topology evidence="1">Multi-pass membrane protein</topology>
    </subcellularLocation>
</comment>
<dbReference type="PANTHER" id="PTHR10231">
    <property type="entry name" value="NUCLEOTIDE-SUGAR TRANSMEMBRANE TRANSPORTER"/>
    <property type="match status" value="1"/>
</dbReference>
<feature type="compositionally biased region" description="Acidic residues" evidence="5">
    <location>
        <begin position="393"/>
        <end position="408"/>
    </location>
</feature>
<reference evidence="7 8" key="1">
    <citation type="journal article" date="2020" name="G3 (Bethesda)">
        <title>Improved Reference Genome for Cyclotella cryptica CCMP332, a Model for Cell Wall Morphogenesis, Salinity Adaptation, and Lipid Production in Diatoms (Bacillariophyta).</title>
        <authorList>
            <person name="Roberts W.R."/>
            <person name="Downey K.M."/>
            <person name="Ruck E.C."/>
            <person name="Traller J.C."/>
            <person name="Alverson A.J."/>
        </authorList>
    </citation>
    <scope>NUCLEOTIDE SEQUENCE [LARGE SCALE GENOMIC DNA]</scope>
    <source>
        <strain evidence="7 8">CCMP332</strain>
    </source>
</reference>
<dbReference type="NCBIfam" id="TIGR00803">
    <property type="entry name" value="nst"/>
    <property type="match status" value="1"/>
</dbReference>
<evidence type="ECO:0000256" key="1">
    <source>
        <dbReference type="ARBA" id="ARBA00004141"/>
    </source>
</evidence>
<feature type="transmembrane region" description="Helical" evidence="6">
    <location>
        <begin position="131"/>
        <end position="152"/>
    </location>
</feature>
<evidence type="ECO:0000256" key="5">
    <source>
        <dbReference type="SAM" id="MobiDB-lite"/>
    </source>
</evidence>
<evidence type="ECO:0000256" key="4">
    <source>
        <dbReference type="ARBA" id="ARBA00023136"/>
    </source>
</evidence>
<feature type="transmembrane region" description="Helical" evidence="6">
    <location>
        <begin position="329"/>
        <end position="347"/>
    </location>
</feature>
<dbReference type="InterPro" id="IPR007271">
    <property type="entry name" value="Nuc_sug_transpt"/>
</dbReference>
<evidence type="ECO:0000313" key="8">
    <source>
        <dbReference type="Proteomes" id="UP001516023"/>
    </source>
</evidence>
<evidence type="ECO:0000256" key="3">
    <source>
        <dbReference type="ARBA" id="ARBA00022989"/>
    </source>
</evidence>
<dbReference type="AlphaFoldDB" id="A0ABD3PC08"/>
<protein>
    <recommendedName>
        <fullName evidence="9">UDP-galactose transporter</fullName>
    </recommendedName>
</protein>
<evidence type="ECO:0008006" key="9">
    <source>
        <dbReference type="Google" id="ProtNLM"/>
    </source>
</evidence>
<feature type="transmembrane region" description="Helical" evidence="6">
    <location>
        <begin position="237"/>
        <end position="258"/>
    </location>
</feature>
<keyword evidence="8" id="KW-1185">Reference proteome</keyword>
<dbReference type="EMBL" id="JABMIG020000222">
    <property type="protein sequence ID" value="KAL3785073.1"/>
    <property type="molecule type" value="Genomic_DNA"/>
</dbReference>
<name>A0ABD3PC08_9STRA</name>
<evidence type="ECO:0000256" key="2">
    <source>
        <dbReference type="ARBA" id="ARBA00022692"/>
    </source>
</evidence>
<organism evidence="7 8">
    <name type="scientific">Cyclotella cryptica</name>
    <dbReference type="NCBI Taxonomy" id="29204"/>
    <lineage>
        <taxon>Eukaryota</taxon>
        <taxon>Sar</taxon>
        <taxon>Stramenopiles</taxon>
        <taxon>Ochrophyta</taxon>
        <taxon>Bacillariophyta</taxon>
        <taxon>Coscinodiscophyceae</taxon>
        <taxon>Thalassiosirophycidae</taxon>
        <taxon>Stephanodiscales</taxon>
        <taxon>Stephanodiscaceae</taxon>
        <taxon>Cyclotella</taxon>
    </lineage>
</organism>
<dbReference type="PIRSF" id="PIRSF005799">
    <property type="entry name" value="UDP-gal_transpt"/>
    <property type="match status" value="1"/>
</dbReference>
<keyword evidence="3 6" id="KW-1133">Transmembrane helix</keyword>
<gene>
    <name evidence="7" type="ORF">HJC23_001451</name>
</gene>
<feature type="transmembrane region" description="Helical" evidence="6">
    <location>
        <begin position="270"/>
        <end position="295"/>
    </location>
</feature>
<evidence type="ECO:0000256" key="6">
    <source>
        <dbReference type="SAM" id="Phobius"/>
    </source>
</evidence>
<dbReference type="GO" id="GO:0016020">
    <property type="term" value="C:membrane"/>
    <property type="evidence" value="ECO:0007669"/>
    <property type="project" value="UniProtKB-SubCell"/>
</dbReference>
<dbReference type="Pfam" id="PF04142">
    <property type="entry name" value="Nuc_sug_transp"/>
    <property type="match status" value="1"/>
</dbReference>
<dbReference type="Proteomes" id="UP001516023">
    <property type="component" value="Unassembled WGS sequence"/>
</dbReference>
<feature type="region of interest" description="Disordered" evidence="5">
    <location>
        <begin position="378"/>
        <end position="408"/>
    </location>
</feature>
<dbReference type="InterPro" id="IPR037185">
    <property type="entry name" value="EmrE-like"/>
</dbReference>
<accession>A0ABD3PC08</accession>
<feature type="transmembrane region" description="Helical" evidence="6">
    <location>
        <begin position="301"/>
        <end position="322"/>
    </location>
</feature>
<sequence>MTYSRTRPGTMYLGSTAVCCDEAMKLVTCLLILTFGYFCRKGGSDGGGEYSQLSSSESNSVKDFGSEESESDVESPQNNADNLETENEGGKTFGGYLRQELQFDWRMGGLALLYTIQKNLLYLAISNLDAAVFQVTYQAKILTTAVFSVILLGKKLSCRKIIGLLVLTLGVSLVQLDKVEENASKSFQEQKRWVGVLAVLGACCTSGFGGVYFELVLKPRQDIQLEGEAIPRPPPSVWAKNVQLSSFALVIALITAFVKDHAAILQNGFFQGYSPLVVLVITLEAGGGLVVAAVIKYADNILKSFATAVSIVTSTIVSMLVFGFLISKLFIGGSLLVFIAIYMYSMSDESAATAASSRPEQLPAQTSEIAMMAMNNEKRKSSGFSSGLSSTSEDVELEDIELEMEDKD</sequence>